<sequence>MTPLAVILYEDQRGPEKEFGLHNLLVACVADDAGEDRFALRRKLDGRPMKGVQNLLRSCRRDIRRLSSKGQQVFALVDNDAIRHQLKHEGITESADDAAVVRAIKDKCDAPERLHVFLLKENTETVIEAAEHRDKDLARSLVTQALQKDVNARDAIFNRISWHSDRAVRDCIRQRVEAILEIVKALVTLVRAGDGSV</sequence>
<dbReference type="AlphaFoldDB" id="A0A150PQW5"/>
<evidence type="ECO:0000313" key="1">
    <source>
        <dbReference type="EMBL" id="KYF58099.1"/>
    </source>
</evidence>
<comment type="caution">
    <text evidence="1">The sequence shown here is derived from an EMBL/GenBank/DDBJ whole genome shotgun (WGS) entry which is preliminary data.</text>
</comment>
<evidence type="ECO:0000313" key="2">
    <source>
        <dbReference type="Proteomes" id="UP000075604"/>
    </source>
</evidence>
<protein>
    <submittedName>
        <fullName evidence="1">Uncharacterized protein</fullName>
    </submittedName>
</protein>
<dbReference type="Proteomes" id="UP000075604">
    <property type="component" value="Unassembled WGS sequence"/>
</dbReference>
<organism evidence="1 2">
    <name type="scientific">Sorangium cellulosum</name>
    <name type="common">Polyangium cellulosum</name>
    <dbReference type="NCBI Taxonomy" id="56"/>
    <lineage>
        <taxon>Bacteria</taxon>
        <taxon>Pseudomonadati</taxon>
        <taxon>Myxococcota</taxon>
        <taxon>Polyangia</taxon>
        <taxon>Polyangiales</taxon>
        <taxon>Polyangiaceae</taxon>
        <taxon>Sorangium</taxon>
    </lineage>
</organism>
<reference evidence="1 2" key="1">
    <citation type="submission" date="2014-02" db="EMBL/GenBank/DDBJ databases">
        <title>The small core and large imbalanced accessory genome model reveals a collaborative survival strategy of Sorangium cellulosum strains in nature.</title>
        <authorList>
            <person name="Han K."/>
            <person name="Peng R."/>
            <person name="Blom J."/>
            <person name="Li Y.-Z."/>
        </authorList>
    </citation>
    <scope>NUCLEOTIDE SEQUENCE [LARGE SCALE GENOMIC DNA]</scope>
    <source>
        <strain evidence="1 2">So0157-18</strain>
    </source>
</reference>
<gene>
    <name evidence="1" type="ORF">BE04_41060</name>
</gene>
<name>A0A150PQW5_SORCE</name>
<accession>A0A150PQW5</accession>
<dbReference type="EMBL" id="JELX01001684">
    <property type="protein sequence ID" value="KYF58099.1"/>
    <property type="molecule type" value="Genomic_DNA"/>
</dbReference>
<proteinExistence type="predicted"/>